<comment type="caution">
    <text evidence="1">The sequence shown here is derived from an EMBL/GenBank/DDBJ whole genome shotgun (WGS) entry which is preliminary data.</text>
</comment>
<protein>
    <submittedName>
        <fullName evidence="1">Uncharacterized protein</fullName>
    </submittedName>
</protein>
<gene>
    <name evidence="1" type="ORF">O6P43_015147</name>
</gene>
<proteinExistence type="predicted"/>
<sequence length="99" mass="11306">MIWAALGRHAYGSGSNRVFGVKTRSGLCEQNADHLNRLRVEAYLSEWSAVVYSKEDHEWSAVVYSKEDHERCEGQIGGVGSSKKDRKWLKRPLSWIRSP</sequence>
<dbReference type="EMBL" id="JARAOO010000006">
    <property type="protein sequence ID" value="KAJ7965521.1"/>
    <property type="molecule type" value="Genomic_DNA"/>
</dbReference>
<keyword evidence="2" id="KW-1185">Reference proteome</keyword>
<evidence type="ECO:0000313" key="2">
    <source>
        <dbReference type="Proteomes" id="UP001163823"/>
    </source>
</evidence>
<dbReference type="AlphaFoldDB" id="A0AAD7LY52"/>
<dbReference type="Proteomes" id="UP001163823">
    <property type="component" value="Chromosome 6"/>
</dbReference>
<dbReference type="KEGG" id="qsa:O6P43_015147"/>
<reference evidence="1" key="1">
    <citation type="journal article" date="2023" name="Science">
        <title>Elucidation of the pathway for biosynthesis of saponin adjuvants from the soapbark tree.</title>
        <authorList>
            <person name="Reed J."/>
            <person name="Orme A."/>
            <person name="El-Demerdash A."/>
            <person name="Owen C."/>
            <person name="Martin L.B.B."/>
            <person name="Misra R.C."/>
            <person name="Kikuchi S."/>
            <person name="Rejzek M."/>
            <person name="Martin A.C."/>
            <person name="Harkess A."/>
            <person name="Leebens-Mack J."/>
            <person name="Louveau T."/>
            <person name="Stephenson M.J."/>
            <person name="Osbourn A."/>
        </authorList>
    </citation>
    <scope>NUCLEOTIDE SEQUENCE</scope>
    <source>
        <strain evidence="1">S10</strain>
    </source>
</reference>
<accession>A0AAD7LY52</accession>
<name>A0AAD7LY52_QUISA</name>
<evidence type="ECO:0000313" key="1">
    <source>
        <dbReference type="EMBL" id="KAJ7965521.1"/>
    </source>
</evidence>
<organism evidence="1 2">
    <name type="scientific">Quillaja saponaria</name>
    <name type="common">Soap bark tree</name>
    <dbReference type="NCBI Taxonomy" id="32244"/>
    <lineage>
        <taxon>Eukaryota</taxon>
        <taxon>Viridiplantae</taxon>
        <taxon>Streptophyta</taxon>
        <taxon>Embryophyta</taxon>
        <taxon>Tracheophyta</taxon>
        <taxon>Spermatophyta</taxon>
        <taxon>Magnoliopsida</taxon>
        <taxon>eudicotyledons</taxon>
        <taxon>Gunneridae</taxon>
        <taxon>Pentapetalae</taxon>
        <taxon>rosids</taxon>
        <taxon>fabids</taxon>
        <taxon>Fabales</taxon>
        <taxon>Quillajaceae</taxon>
        <taxon>Quillaja</taxon>
    </lineage>
</organism>